<dbReference type="Proteomes" id="UP000237000">
    <property type="component" value="Unassembled WGS sequence"/>
</dbReference>
<reference evidence="3" key="1">
    <citation type="submission" date="2016-06" db="EMBL/GenBank/DDBJ databases">
        <title>Parallel loss of symbiosis genes in relatives of nitrogen-fixing non-legume Parasponia.</title>
        <authorList>
            <person name="Van Velzen R."/>
            <person name="Holmer R."/>
            <person name="Bu F."/>
            <person name="Rutten L."/>
            <person name="Van Zeijl A."/>
            <person name="Liu W."/>
            <person name="Santuari L."/>
            <person name="Cao Q."/>
            <person name="Sharma T."/>
            <person name="Shen D."/>
            <person name="Roswanjaya Y."/>
            <person name="Wardhani T."/>
            <person name="Kalhor M.S."/>
            <person name="Jansen J."/>
            <person name="Van den Hoogen J."/>
            <person name="Gungor B."/>
            <person name="Hartog M."/>
            <person name="Hontelez J."/>
            <person name="Verver J."/>
            <person name="Yang W.-C."/>
            <person name="Schijlen E."/>
            <person name="Repin R."/>
            <person name="Schilthuizen M."/>
            <person name="Schranz E."/>
            <person name="Heidstra R."/>
            <person name="Miyata K."/>
            <person name="Fedorova E."/>
            <person name="Kohlen W."/>
            <person name="Bisseling T."/>
            <person name="Smit S."/>
            <person name="Geurts R."/>
        </authorList>
    </citation>
    <scope>NUCLEOTIDE SEQUENCE [LARGE SCALE GENOMIC DNA]</scope>
    <source>
        <strain evidence="3">cv. RG33-2</strain>
    </source>
</reference>
<keyword evidence="3" id="KW-1185">Reference proteome</keyword>
<accession>A0A2P5AXV2</accession>
<sequence>MSASRCYVATLRTTIEYQQARITVRGLVRDNSRATTGSRSYRMSNARSGILSGQG</sequence>
<dbReference type="EMBL" id="JXTC01000662">
    <property type="protein sequence ID" value="PON41373.1"/>
    <property type="molecule type" value="Genomic_DNA"/>
</dbReference>
<gene>
    <name evidence="2" type="ORF">TorRG33x02_338150</name>
</gene>
<evidence type="ECO:0000256" key="1">
    <source>
        <dbReference type="SAM" id="MobiDB-lite"/>
    </source>
</evidence>
<evidence type="ECO:0000313" key="3">
    <source>
        <dbReference type="Proteomes" id="UP000237000"/>
    </source>
</evidence>
<proteinExistence type="predicted"/>
<dbReference type="AlphaFoldDB" id="A0A2P5AXV2"/>
<dbReference type="InParanoid" id="A0A2P5AXV2"/>
<feature type="non-terminal residue" evidence="2">
    <location>
        <position position="55"/>
    </location>
</feature>
<protein>
    <submittedName>
        <fullName evidence="2">Uncharacterized protein</fullName>
    </submittedName>
</protein>
<evidence type="ECO:0000313" key="2">
    <source>
        <dbReference type="EMBL" id="PON41373.1"/>
    </source>
</evidence>
<comment type="caution">
    <text evidence="2">The sequence shown here is derived from an EMBL/GenBank/DDBJ whole genome shotgun (WGS) entry which is preliminary data.</text>
</comment>
<name>A0A2P5AXV2_TREOI</name>
<organism evidence="2 3">
    <name type="scientific">Trema orientale</name>
    <name type="common">Charcoal tree</name>
    <name type="synonym">Celtis orientalis</name>
    <dbReference type="NCBI Taxonomy" id="63057"/>
    <lineage>
        <taxon>Eukaryota</taxon>
        <taxon>Viridiplantae</taxon>
        <taxon>Streptophyta</taxon>
        <taxon>Embryophyta</taxon>
        <taxon>Tracheophyta</taxon>
        <taxon>Spermatophyta</taxon>
        <taxon>Magnoliopsida</taxon>
        <taxon>eudicotyledons</taxon>
        <taxon>Gunneridae</taxon>
        <taxon>Pentapetalae</taxon>
        <taxon>rosids</taxon>
        <taxon>fabids</taxon>
        <taxon>Rosales</taxon>
        <taxon>Cannabaceae</taxon>
        <taxon>Trema</taxon>
    </lineage>
</organism>
<feature type="region of interest" description="Disordered" evidence="1">
    <location>
        <begin position="33"/>
        <end position="55"/>
    </location>
</feature>